<keyword evidence="12 15" id="KW-0627">Porphyrin biosynthesis</keyword>
<evidence type="ECO:0000256" key="12">
    <source>
        <dbReference type="ARBA" id="ARBA00023244"/>
    </source>
</evidence>
<dbReference type="EMBL" id="FOKK01000016">
    <property type="protein sequence ID" value="SFB52867.1"/>
    <property type="molecule type" value="Genomic_DNA"/>
</dbReference>
<dbReference type="STRING" id="237018.SAMN04489723_11684"/>
<evidence type="ECO:0000256" key="11">
    <source>
        <dbReference type="ARBA" id="ARBA00023014"/>
    </source>
</evidence>
<evidence type="ECO:0000256" key="14">
    <source>
        <dbReference type="ARBA" id="ARBA00048321"/>
    </source>
</evidence>
<feature type="binding site" evidence="16">
    <location>
        <position position="185"/>
    </location>
    <ligand>
        <name>S-adenosyl-L-methionine</name>
        <dbReference type="ChEBI" id="CHEBI:59789"/>
        <label>2</label>
    </ligand>
</feature>
<evidence type="ECO:0000256" key="10">
    <source>
        <dbReference type="ARBA" id="ARBA00023004"/>
    </source>
</evidence>
<organism evidence="19 20">
    <name type="scientific">Algoriphagus aquimarinus</name>
    <dbReference type="NCBI Taxonomy" id="237018"/>
    <lineage>
        <taxon>Bacteria</taxon>
        <taxon>Pseudomonadati</taxon>
        <taxon>Bacteroidota</taxon>
        <taxon>Cytophagia</taxon>
        <taxon>Cytophagales</taxon>
        <taxon>Cyclobacteriaceae</taxon>
        <taxon>Algoriphagus</taxon>
    </lineage>
</organism>
<evidence type="ECO:0000256" key="15">
    <source>
        <dbReference type="PIRNR" id="PIRNR000167"/>
    </source>
</evidence>
<feature type="domain" description="Radical SAM core" evidence="18">
    <location>
        <begin position="47"/>
        <end position="288"/>
    </location>
</feature>
<keyword evidence="5 15" id="KW-0004">4Fe-4S</keyword>
<keyword evidence="20" id="KW-1185">Reference proteome</keyword>
<dbReference type="GO" id="GO:0006782">
    <property type="term" value="P:protoporphyrinogen IX biosynthetic process"/>
    <property type="evidence" value="ECO:0007669"/>
    <property type="project" value="UniProtKB-UniPathway"/>
</dbReference>
<dbReference type="SFLD" id="SFLDS00029">
    <property type="entry name" value="Radical_SAM"/>
    <property type="match status" value="1"/>
</dbReference>
<dbReference type="Gene3D" id="1.10.10.920">
    <property type="match status" value="1"/>
</dbReference>
<dbReference type="InterPro" id="IPR007197">
    <property type="entry name" value="rSAM"/>
</dbReference>
<dbReference type="GO" id="GO:0046872">
    <property type="term" value="F:metal ion binding"/>
    <property type="evidence" value="ECO:0007669"/>
    <property type="project" value="UniProtKB-KW"/>
</dbReference>
<dbReference type="Pfam" id="PF04055">
    <property type="entry name" value="Radical_SAM"/>
    <property type="match status" value="1"/>
</dbReference>
<dbReference type="SUPFAM" id="SSF102114">
    <property type="entry name" value="Radical SAM enzymes"/>
    <property type="match status" value="1"/>
</dbReference>
<dbReference type="InterPro" id="IPR034505">
    <property type="entry name" value="Coproporphyrinogen-III_oxidase"/>
</dbReference>
<comment type="function">
    <text evidence="13">Involved in the heme biosynthesis. Catalyzes the anaerobic oxidative decarboxylation of propionate groups of rings A and B of coproporphyrinogen III to yield the vinyl groups in protoporphyrinogen IX.</text>
</comment>
<evidence type="ECO:0000256" key="2">
    <source>
        <dbReference type="ARBA" id="ARBA00004785"/>
    </source>
</evidence>
<reference evidence="19 20" key="1">
    <citation type="submission" date="2016-10" db="EMBL/GenBank/DDBJ databases">
        <authorList>
            <person name="de Groot N.N."/>
        </authorList>
    </citation>
    <scope>NUCLEOTIDE SEQUENCE [LARGE SCALE GENOMIC DNA]</scope>
    <source>
        <strain evidence="19 20">DSM 23399</strain>
    </source>
</reference>
<evidence type="ECO:0000259" key="18">
    <source>
        <dbReference type="PROSITE" id="PS51918"/>
    </source>
</evidence>
<evidence type="ECO:0000256" key="5">
    <source>
        <dbReference type="ARBA" id="ARBA00022485"/>
    </source>
</evidence>
<dbReference type="PANTHER" id="PTHR13932:SF6">
    <property type="entry name" value="OXYGEN-INDEPENDENT COPROPORPHYRINOGEN III OXIDASE"/>
    <property type="match status" value="1"/>
</dbReference>
<feature type="binding site" evidence="17">
    <location>
        <position position="66"/>
    </location>
    <ligand>
        <name>[4Fe-4S] cluster</name>
        <dbReference type="ChEBI" id="CHEBI:49883"/>
        <note>4Fe-4S-S-AdoMet</note>
    </ligand>
</feature>
<feature type="binding site" evidence="16">
    <location>
        <position position="329"/>
    </location>
    <ligand>
        <name>S-adenosyl-L-methionine</name>
        <dbReference type="ChEBI" id="CHEBI:59789"/>
        <label>1</label>
    </ligand>
</feature>
<evidence type="ECO:0000256" key="13">
    <source>
        <dbReference type="ARBA" id="ARBA00024295"/>
    </source>
</evidence>
<keyword evidence="6 15" id="KW-0963">Cytoplasm</keyword>
<comment type="subcellular location">
    <subcellularLocation>
        <location evidence="1 15">Cytoplasm</location>
    </subcellularLocation>
</comment>
<dbReference type="GO" id="GO:0051989">
    <property type="term" value="F:coproporphyrinogen dehydrogenase activity"/>
    <property type="evidence" value="ECO:0007669"/>
    <property type="project" value="UniProtKB-EC"/>
</dbReference>
<evidence type="ECO:0000256" key="16">
    <source>
        <dbReference type="PIRSR" id="PIRSR000167-1"/>
    </source>
</evidence>
<feature type="binding site" evidence="17">
    <location>
        <position position="62"/>
    </location>
    <ligand>
        <name>[4Fe-4S] cluster</name>
        <dbReference type="ChEBI" id="CHEBI:49883"/>
        <note>4Fe-4S-S-AdoMet</note>
    </ligand>
</feature>
<accession>A0A1I1BRT1</accession>
<dbReference type="EC" id="1.3.98.3" evidence="15"/>
<evidence type="ECO:0000313" key="20">
    <source>
        <dbReference type="Proteomes" id="UP000198790"/>
    </source>
</evidence>
<evidence type="ECO:0000313" key="19">
    <source>
        <dbReference type="EMBL" id="SFB52867.1"/>
    </source>
</evidence>
<comment type="pathway">
    <text evidence="2 15">Porphyrin-containing compound metabolism; protoporphyrin-IX biosynthesis; protoporphyrinogen-IX from coproporphyrinogen-III (AdoMet route): step 1/1.</text>
</comment>
<evidence type="ECO:0000256" key="6">
    <source>
        <dbReference type="ARBA" id="ARBA00022490"/>
    </source>
</evidence>
<keyword evidence="7 15" id="KW-0949">S-adenosyl-L-methionine</keyword>
<evidence type="ECO:0000256" key="3">
    <source>
        <dbReference type="ARBA" id="ARBA00005493"/>
    </source>
</evidence>
<feature type="binding site" evidence="16">
    <location>
        <position position="173"/>
    </location>
    <ligand>
        <name>S-adenosyl-L-methionine</name>
        <dbReference type="ChEBI" id="CHEBI:59789"/>
        <label>2</label>
    </ligand>
</feature>
<dbReference type="GO" id="GO:0004109">
    <property type="term" value="F:coproporphyrinogen oxidase activity"/>
    <property type="evidence" value="ECO:0007669"/>
    <property type="project" value="InterPro"/>
</dbReference>
<comment type="subunit">
    <text evidence="4">Monomer.</text>
</comment>
<dbReference type="OrthoDB" id="9808022at2"/>
<proteinExistence type="inferred from homology"/>
<feature type="binding site" evidence="16">
    <location>
        <position position="244"/>
    </location>
    <ligand>
        <name>S-adenosyl-L-methionine</name>
        <dbReference type="ChEBI" id="CHEBI:59789"/>
        <label>2</label>
    </ligand>
</feature>
<dbReference type="Proteomes" id="UP000198790">
    <property type="component" value="Unassembled WGS sequence"/>
</dbReference>
<dbReference type="RefSeq" id="WP_092899880.1">
    <property type="nucleotide sequence ID" value="NZ_FOKK01000016.1"/>
</dbReference>
<protein>
    <recommendedName>
        <fullName evidence="15">Coproporphyrinogen-III oxidase</fullName>
        <ecNumber evidence="15">1.3.98.3</ecNumber>
    </recommendedName>
</protein>
<keyword evidence="8 15" id="KW-0479">Metal-binding</keyword>
<evidence type="ECO:0000256" key="1">
    <source>
        <dbReference type="ARBA" id="ARBA00004496"/>
    </source>
</evidence>
<comment type="catalytic activity">
    <reaction evidence="14 15">
        <text>coproporphyrinogen III + 2 S-adenosyl-L-methionine = protoporphyrinogen IX + 2 5'-deoxyadenosine + 2 L-methionine + 2 CO2</text>
        <dbReference type="Rhea" id="RHEA:15425"/>
        <dbReference type="ChEBI" id="CHEBI:16526"/>
        <dbReference type="ChEBI" id="CHEBI:17319"/>
        <dbReference type="ChEBI" id="CHEBI:57307"/>
        <dbReference type="ChEBI" id="CHEBI:57309"/>
        <dbReference type="ChEBI" id="CHEBI:57844"/>
        <dbReference type="ChEBI" id="CHEBI:59789"/>
        <dbReference type="EC" id="1.3.98.3"/>
    </reaction>
</comment>
<dbReference type="Gene3D" id="3.80.30.20">
    <property type="entry name" value="tm_1862 like domain"/>
    <property type="match status" value="1"/>
</dbReference>
<dbReference type="UniPathway" id="UPA00251">
    <property type="reaction ID" value="UER00323"/>
</dbReference>
<evidence type="ECO:0000256" key="8">
    <source>
        <dbReference type="ARBA" id="ARBA00022723"/>
    </source>
</evidence>
<evidence type="ECO:0000256" key="4">
    <source>
        <dbReference type="ARBA" id="ARBA00011245"/>
    </source>
</evidence>
<feature type="binding site" evidence="16">
    <location>
        <position position="210"/>
    </location>
    <ligand>
        <name>S-adenosyl-L-methionine</name>
        <dbReference type="ChEBI" id="CHEBI:59789"/>
        <label>2</label>
    </ligand>
</feature>
<keyword evidence="11 15" id="KW-0411">Iron-sulfur</keyword>
<keyword evidence="10 15" id="KW-0408">Iron</keyword>
<dbReference type="SFLD" id="SFLDG01065">
    <property type="entry name" value="anaerobic_coproporphyrinogen-I"/>
    <property type="match status" value="1"/>
</dbReference>
<evidence type="ECO:0000256" key="9">
    <source>
        <dbReference type="ARBA" id="ARBA00023002"/>
    </source>
</evidence>
<comment type="similarity">
    <text evidence="3 15">Belongs to the anaerobic coproporphyrinogen-III oxidase family.</text>
</comment>
<dbReference type="InterPro" id="IPR006638">
    <property type="entry name" value="Elp3/MiaA/NifB-like_rSAM"/>
</dbReference>
<dbReference type="InterPro" id="IPR004558">
    <property type="entry name" value="Coprogen_oxidase_HemN"/>
</dbReference>
<sequence>MQLPAELLKKYNSQAPRYTSYPTVPLWENNLDTSEWSELVKKAFQEFGSEEGISIYIHLPFCESLCTYCGCNKRITKNNGVKDPYIQALLAEWNKYKLIFTGKPKIAGIHLGGGTPTFFEPFYLQHLISSLLDGAEITTNAEFSFEGHPNNTTFEHLKTLHDLGFDRVSYGIQDFDVRVQTAIHRMQPFEKVKHATDSARILGYTSINYDLIYGLPHQTVETMGETFSKVYQLRPDRIAFYSYAHLTSAFPAQKSFEKFLPSDSEKSDLYEFGRSLLLKMGYVEVGMDHFALPNDPLTLAKNNGDLHRNFMGYTTLPSKILIGLGASSISDIYYAYAQNEKHISKYESFVMKDTFAIQKGHFQTKLDIIVREVIQNLICRKLARIPREVSERLSDDQLMTLKDMEKDGLLAINDDEITVSEPGMKVIRNICSQFDLRLAENQSKKVLFSKTI</sequence>
<feature type="binding site" evidence="16">
    <location>
        <begin position="114"/>
        <end position="115"/>
    </location>
    <ligand>
        <name>S-adenosyl-L-methionine</name>
        <dbReference type="ChEBI" id="CHEBI:59789"/>
        <label>2</label>
    </ligand>
</feature>
<dbReference type="GO" id="GO:0005737">
    <property type="term" value="C:cytoplasm"/>
    <property type="evidence" value="ECO:0007669"/>
    <property type="project" value="UniProtKB-SubCell"/>
</dbReference>
<dbReference type="InterPro" id="IPR058240">
    <property type="entry name" value="rSAM_sf"/>
</dbReference>
<name>A0A1I1BRT1_9BACT</name>
<dbReference type="PROSITE" id="PS51918">
    <property type="entry name" value="RADICAL_SAM"/>
    <property type="match status" value="1"/>
</dbReference>
<dbReference type="AlphaFoldDB" id="A0A1I1BRT1"/>
<dbReference type="NCBIfam" id="TIGR00538">
    <property type="entry name" value="hemN"/>
    <property type="match status" value="1"/>
</dbReference>
<dbReference type="PANTHER" id="PTHR13932">
    <property type="entry name" value="COPROPORPHYRINIGEN III OXIDASE"/>
    <property type="match status" value="1"/>
</dbReference>
<feature type="binding site" evidence="16">
    <location>
        <position position="146"/>
    </location>
    <ligand>
        <name>S-adenosyl-L-methionine</name>
        <dbReference type="ChEBI" id="CHEBI:59789"/>
        <label>1</label>
    </ligand>
</feature>
<keyword evidence="9 15" id="KW-0560">Oxidoreductase</keyword>
<feature type="binding site" evidence="16">
    <location>
        <position position="113"/>
    </location>
    <ligand>
        <name>S-adenosyl-L-methionine</name>
        <dbReference type="ChEBI" id="CHEBI:59789"/>
        <label>1</label>
    </ligand>
</feature>
<evidence type="ECO:0000256" key="7">
    <source>
        <dbReference type="ARBA" id="ARBA00022691"/>
    </source>
</evidence>
<dbReference type="GO" id="GO:0051539">
    <property type="term" value="F:4 iron, 4 sulfur cluster binding"/>
    <property type="evidence" value="ECO:0007669"/>
    <property type="project" value="UniProtKB-KW"/>
</dbReference>
<feature type="binding site" evidence="16">
    <location>
        <position position="56"/>
    </location>
    <ligand>
        <name>S-adenosyl-L-methionine</name>
        <dbReference type="ChEBI" id="CHEBI:59789"/>
        <label>1</label>
    </ligand>
</feature>
<gene>
    <name evidence="19" type="ORF">SAMN04489723_11684</name>
</gene>
<dbReference type="SMART" id="SM00729">
    <property type="entry name" value="Elp3"/>
    <property type="match status" value="1"/>
</dbReference>
<feature type="binding site" evidence="16">
    <location>
        <begin position="68"/>
        <end position="70"/>
    </location>
    <ligand>
        <name>S-adenosyl-L-methionine</name>
        <dbReference type="ChEBI" id="CHEBI:59789"/>
        <label>2</label>
    </ligand>
</feature>
<feature type="binding site" evidence="17">
    <location>
        <position position="69"/>
    </location>
    <ligand>
        <name>[4Fe-4S] cluster</name>
        <dbReference type="ChEBI" id="CHEBI:49883"/>
        <note>4Fe-4S-S-AdoMet</note>
    </ligand>
</feature>
<evidence type="ECO:0000256" key="17">
    <source>
        <dbReference type="PIRSR" id="PIRSR000167-2"/>
    </source>
</evidence>
<comment type="cofactor">
    <cofactor evidence="15 17">
        <name>[4Fe-4S] cluster</name>
        <dbReference type="ChEBI" id="CHEBI:49883"/>
    </cofactor>
    <text evidence="15 17">Binds 1 [4Fe-4S] cluster. The cluster is coordinated with 3 cysteines and an exchangeable S-adenosyl-L-methionine.</text>
</comment>
<dbReference type="InterPro" id="IPR023404">
    <property type="entry name" value="rSAM_horseshoe"/>
</dbReference>
<dbReference type="PIRSF" id="PIRSF000167">
    <property type="entry name" value="HemN"/>
    <property type="match status" value="1"/>
</dbReference>